<organism evidence="4 5">
    <name type="scientific">Drosophila willistoni</name>
    <name type="common">Fruit fly</name>
    <dbReference type="NCBI Taxonomy" id="7260"/>
    <lineage>
        <taxon>Eukaryota</taxon>
        <taxon>Metazoa</taxon>
        <taxon>Ecdysozoa</taxon>
        <taxon>Arthropoda</taxon>
        <taxon>Hexapoda</taxon>
        <taxon>Insecta</taxon>
        <taxon>Pterygota</taxon>
        <taxon>Neoptera</taxon>
        <taxon>Endopterygota</taxon>
        <taxon>Diptera</taxon>
        <taxon>Brachycera</taxon>
        <taxon>Muscomorpha</taxon>
        <taxon>Ephydroidea</taxon>
        <taxon>Drosophilidae</taxon>
        <taxon>Drosophila</taxon>
        <taxon>Sophophora</taxon>
    </lineage>
</organism>
<feature type="transmembrane region" description="Helical" evidence="2">
    <location>
        <begin position="1112"/>
        <end position="1131"/>
    </location>
</feature>
<keyword evidence="2" id="KW-0472">Membrane</keyword>
<dbReference type="InterPro" id="IPR012464">
    <property type="entry name" value="DUF1676"/>
</dbReference>
<sequence>MTLIHRHLPGVSLFILGLFLASSCEAATEQLNNLPAGSQNAGARTLLRIYDECTRSEGGFVPCLKKKAISFIDRIAPIDAINIADGIKLIRLETATQPVGGFSAYSENELESSLARSGSDREAKLTSMLIERLSYFFNGHSLQVSFPKLTSDEIGRGLEEGRGKMKKMMGMMMMGMAMKLMGMIPIAMGALYILAGKALIISKIALLLAGIIGLKKLMSGKSSGGSSGWSSGGGGGGGGGWSSGGGGGGGGGGGWDRRSLNEAQELAYRAQHRQQQPILQKQQQQQQSADPVQQLTKDILDYVCDYLNATSTAAVTTTISAARAISTTITTAAAAASASLQQAQKSCSSGFHSNNNNNNNRFNGGTSGILTAQHNQRQQHNNEQLQLQLNAAWQPLTHHNNWLILQATAASSVQRQTIEEQKEQEQKLDVGNHVEQQGGQGQGLPGNYYAYNHRYQNQNASQVSPPSPIVRDGGNYKQVRRATLSDPPTGSYVLAISQSMRRGQLRHDVDGDGDGPDISDKSSDMDIDAYLGPFERALVKVSNFCDTVRALISDEGVVDPQPSYRQSDERRPSKLDATAAVAATSKEVQGRYFRLASQEEEEDDEEEGRKLKNTLFLLALVALGQAHSLPQAVQLGGAIVAAVEQDAEQEAANEDRLEQEWLQIARQQLRKFLDNELSAEQLTNLFGTWATEARGKHHHKKHKKLLKMLYPLLAAAALAKMVLLPLILKWLTALSTSSFVMGKIALLTSGLLALKYIMSSGHAHDRLEIIHSPSIKGYHAAHAADLSSSGSSWMPIGQQHYIPLGLTKETSLRLPKHNYDSQEFYKPTLLVPDFGHKPNDVTSMTEDGDEDDDTQSLHGVQRAQKINNIARPLCIIWIIAHADQRDGPNDQMTTKDFTSATAATAATSYYPQGLNRVAYSQPKMKVFAIACVTILVASCAWAAPSIQDNQIESDNTFGRAARYLGACLDSDDMATCLAVKGITALNRAARSNNIELASGVTFQRDPASPVQRAGKSLSEQDIYAELQQNGEDRNGRLVDLAISSVTDFLTTHNLEFKLPSETTQQVARALDEGRGKIKKMIGPIALAIGAKLFAVIPLVLGFLALLTFKAVIVAKIAFFLAILVGGSRLLGGFGNKFGGSSYGSAYNSNAWSAPASAGWSSGASSAYPYARSIDTDAQELAYAGQQQQEQQ</sequence>
<evidence type="ECO:0000256" key="3">
    <source>
        <dbReference type="SAM" id="SignalP"/>
    </source>
</evidence>
<dbReference type="OrthoDB" id="8191402at2759"/>
<keyword evidence="5" id="KW-1185">Reference proteome</keyword>
<dbReference type="AlphaFoldDB" id="B4NHC6"/>
<evidence type="ECO:0000313" key="4">
    <source>
        <dbReference type="EMBL" id="EDW84602.2"/>
    </source>
</evidence>
<dbReference type="eggNOG" id="ENOG502RZBU">
    <property type="taxonomic scope" value="Eukaryota"/>
</dbReference>
<feature type="region of interest" description="Disordered" evidence="1">
    <location>
        <begin position="223"/>
        <end position="256"/>
    </location>
</feature>
<dbReference type="Pfam" id="PF07898">
    <property type="entry name" value="DUF1676"/>
    <property type="match status" value="3"/>
</dbReference>
<feature type="region of interest" description="Disordered" evidence="1">
    <location>
        <begin position="836"/>
        <end position="857"/>
    </location>
</feature>
<evidence type="ECO:0000256" key="1">
    <source>
        <dbReference type="SAM" id="MobiDB-lite"/>
    </source>
</evidence>
<dbReference type="STRING" id="7260.B4NHC6"/>
<dbReference type="PANTHER" id="PTHR21879:SF12">
    <property type="entry name" value="OSIRIS 12"/>
    <property type="match status" value="1"/>
</dbReference>
<dbReference type="EMBL" id="CH964272">
    <property type="protein sequence ID" value="EDW84602.2"/>
    <property type="molecule type" value="Genomic_DNA"/>
</dbReference>
<dbReference type="GO" id="GO:0016020">
    <property type="term" value="C:membrane"/>
    <property type="evidence" value="ECO:0007669"/>
    <property type="project" value="TreeGrafter"/>
</dbReference>
<feature type="transmembrane region" description="Helical" evidence="2">
    <location>
        <begin position="171"/>
        <end position="194"/>
    </location>
</feature>
<feature type="transmembrane region" description="Helical" evidence="2">
    <location>
        <begin position="708"/>
        <end position="728"/>
    </location>
</feature>
<feature type="signal peptide" evidence="3">
    <location>
        <begin position="1"/>
        <end position="26"/>
    </location>
</feature>
<feature type="transmembrane region" description="Helical" evidence="2">
    <location>
        <begin position="740"/>
        <end position="758"/>
    </location>
</feature>
<dbReference type="Proteomes" id="UP000007798">
    <property type="component" value="Unassembled WGS sequence"/>
</dbReference>
<keyword evidence="3" id="KW-0732">Signal</keyword>
<proteinExistence type="predicted"/>
<name>B4NHC6_DROWI</name>
<keyword evidence="2" id="KW-1133">Transmembrane helix</keyword>
<reference evidence="4 5" key="1">
    <citation type="journal article" date="2007" name="Nature">
        <title>Evolution of genes and genomes on the Drosophila phylogeny.</title>
        <authorList>
            <consortium name="Drosophila 12 Genomes Consortium"/>
            <person name="Clark A.G."/>
            <person name="Eisen M.B."/>
            <person name="Smith D.R."/>
            <person name="Bergman C.M."/>
            <person name="Oliver B."/>
            <person name="Markow T.A."/>
            <person name="Kaufman T.C."/>
            <person name="Kellis M."/>
            <person name="Gelbart W."/>
            <person name="Iyer V.N."/>
            <person name="Pollard D.A."/>
            <person name="Sackton T.B."/>
            <person name="Larracuente A.M."/>
            <person name="Singh N.D."/>
            <person name="Abad J.P."/>
            <person name="Abt D.N."/>
            <person name="Adryan B."/>
            <person name="Aguade M."/>
            <person name="Akashi H."/>
            <person name="Anderson W.W."/>
            <person name="Aquadro C.F."/>
            <person name="Ardell D.H."/>
            <person name="Arguello R."/>
            <person name="Artieri C.G."/>
            <person name="Barbash D.A."/>
            <person name="Barker D."/>
            <person name="Barsanti P."/>
            <person name="Batterham P."/>
            <person name="Batzoglou S."/>
            <person name="Begun D."/>
            <person name="Bhutkar A."/>
            <person name="Blanco E."/>
            <person name="Bosak S.A."/>
            <person name="Bradley R.K."/>
            <person name="Brand A.D."/>
            <person name="Brent M.R."/>
            <person name="Brooks A.N."/>
            <person name="Brown R.H."/>
            <person name="Butlin R.K."/>
            <person name="Caggese C."/>
            <person name="Calvi B.R."/>
            <person name="Bernardo de Carvalho A."/>
            <person name="Caspi A."/>
            <person name="Castrezana S."/>
            <person name="Celniker S.E."/>
            <person name="Chang J.L."/>
            <person name="Chapple C."/>
            <person name="Chatterji S."/>
            <person name="Chinwalla A."/>
            <person name="Civetta A."/>
            <person name="Clifton S.W."/>
            <person name="Comeron J.M."/>
            <person name="Costello J.C."/>
            <person name="Coyne J.A."/>
            <person name="Daub J."/>
            <person name="David R.G."/>
            <person name="Delcher A.L."/>
            <person name="Delehaunty K."/>
            <person name="Do C.B."/>
            <person name="Ebling H."/>
            <person name="Edwards K."/>
            <person name="Eickbush T."/>
            <person name="Evans J.D."/>
            <person name="Filipski A."/>
            <person name="Findeiss S."/>
            <person name="Freyhult E."/>
            <person name="Fulton L."/>
            <person name="Fulton R."/>
            <person name="Garcia A.C."/>
            <person name="Gardiner A."/>
            <person name="Garfield D.A."/>
            <person name="Garvin B.E."/>
            <person name="Gibson G."/>
            <person name="Gilbert D."/>
            <person name="Gnerre S."/>
            <person name="Godfrey J."/>
            <person name="Good R."/>
            <person name="Gotea V."/>
            <person name="Gravely B."/>
            <person name="Greenberg A.J."/>
            <person name="Griffiths-Jones S."/>
            <person name="Gross S."/>
            <person name="Guigo R."/>
            <person name="Gustafson E.A."/>
            <person name="Haerty W."/>
            <person name="Hahn M.W."/>
            <person name="Halligan D.L."/>
            <person name="Halpern A.L."/>
            <person name="Halter G.M."/>
            <person name="Han M.V."/>
            <person name="Heger A."/>
            <person name="Hillier L."/>
            <person name="Hinrichs A.S."/>
            <person name="Holmes I."/>
            <person name="Hoskins R.A."/>
            <person name="Hubisz M.J."/>
            <person name="Hultmark D."/>
            <person name="Huntley M.A."/>
            <person name="Jaffe D.B."/>
            <person name="Jagadeeshan S."/>
            <person name="Jeck W.R."/>
            <person name="Johnson J."/>
            <person name="Jones C.D."/>
            <person name="Jordan W.C."/>
            <person name="Karpen G.H."/>
            <person name="Kataoka E."/>
            <person name="Keightley P.D."/>
            <person name="Kheradpour P."/>
            <person name="Kirkness E.F."/>
            <person name="Koerich L.B."/>
            <person name="Kristiansen K."/>
            <person name="Kudrna D."/>
            <person name="Kulathinal R.J."/>
            <person name="Kumar S."/>
            <person name="Kwok R."/>
            <person name="Lander E."/>
            <person name="Langley C.H."/>
            <person name="Lapoint R."/>
            <person name="Lazzaro B.P."/>
            <person name="Lee S.J."/>
            <person name="Levesque L."/>
            <person name="Li R."/>
            <person name="Lin C.F."/>
            <person name="Lin M.F."/>
            <person name="Lindblad-Toh K."/>
            <person name="Llopart A."/>
            <person name="Long M."/>
            <person name="Low L."/>
            <person name="Lozovsky E."/>
            <person name="Lu J."/>
            <person name="Luo M."/>
            <person name="Machado C.A."/>
            <person name="Makalowski W."/>
            <person name="Marzo M."/>
            <person name="Matsuda M."/>
            <person name="Matzkin L."/>
            <person name="McAllister B."/>
            <person name="McBride C.S."/>
            <person name="McKernan B."/>
            <person name="McKernan K."/>
            <person name="Mendez-Lago M."/>
            <person name="Minx P."/>
            <person name="Mollenhauer M.U."/>
            <person name="Montooth K."/>
            <person name="Mount S.M."/>
            <person name="Mu X."/>
            <person name="Myers E."/>
            <person name="Negre B."/>
            <person name="Newfeld S."/>
            <person name="Nielsen R."/>
            <person name="Noor M.A."/>
            <person name="O'Grady P."/>
            <person name="Pachter L."/>
            <person name="Papaceit M."/>
            <person name="Parisi M.J."/>
            <person name="Parisi M."/>
            <person name="Parts L."/>
            <person name="Pedersen J.S."/>
            <person name="Pesole G."/>
            <person name="Phillippy A.M."/>
            <person name="Ponting C.P."/>
            <person name="Pop M."/>
            <person name="Porcelli D."/>
            <person name="Powell J.R."/>
            <person name="Prohaska S."/>
            <person name="Pruitt K."/>
            <person name="Puig M."/>
            <person name="Quesneville H."/>
            <person name="Ram K.R."/>
            <person name="Rand D."/>
            <person name="Rasmussen M.D."/>
            <person name="Reed L.K."/>
            <person name="Reenan R."/>
            <person name="Reily A."/>
            <person name="Remington K.A."/>
            <person name="Rieger T.T."/>
            <person name="Ritchie M.G."/>
            <person name="Robin C."/>
            <person name="Rogers Y.H."/>
            <person name="Rohde C."/>
            <person name="Rozas J."/>
            <person name="Rubenfield M.J."/>
            <person name="Ruiz A."/>
            <person name="Russo S."/>
            <person name="Salzberg S.L."/>
            <person name="Sanchez-Gracia A."/>
            <person name="Saranga D.J."/>
            <person name="Sato H."/>
            <person name="Schaeffer S.W."/>
            <person name="Schatz M.C."/>
            <person name="Schlenke T."/>
            <person name="Schwartz R."/>
            <person name="Segarra C."/>
            <person name="Singh R.S."/>
            <person name="Sirot L."/>
            <person name="Sirota M."/>
            <person name="Sisneros N.B."/>
            <person name="Smith C.D."/>
            <person name="Smith T.F."/>
            <person name="Spieth J."/>
            <person name="Stage D.E."/>
            <person name="Stark A."/>
            <person name="Stephan W."/>
            <person name="Strausberg R.L."/>
            <person name="Strempel S."/>
            <person name="Sturgill D."/>
            <person name="Sutton G."/>
            <person name="Sutton G.G."/>
            <person name="Tao W."/>
            <person name="Teichmann S."/>
            <person name="Tobari Y.N."/>
            <person name="Tomimura Y."/>
            <person name="Tsolas J.M."/>
            <person name="Valente V.L."/>
            <person name="Venter E."/>
            <person name="Venter J.C."/>
            <person name="Vicario S."/>
            <person name="Vieira F.G."/>
            <person name="Vilella A.J."/>
            <person name="Villasante A."/>
            <person name="Walenz B."/>
            <person name="Wang J."/>
            <person name="Wasserman M."/>
            <person name="Watts T."/>
            <person name="Wilson D."/>
            <person name="Wilson R.K."/>
            <person name="Wing R.A."/>
            <person name="Wolfner M.F."/>
            <person name="Wong A."/>
            <person name="Wong G.K."/>
            <person name="Wu C.I."/>
            <person name="Wu G."/>
            <person name="Yamamoto D."/>
            <person name="Yang H.P."/>
            <person name="Yang S.P."/>
            <person name="Yorke J.A."/>
            <person name="Yoshida K."/>
            <person name="Zdobnov E."/>
            <person name="Zhang P."/>
            <person name="Zhang Y."/>
            <person name="Zimin A.V."/>
            <person name="Baldwin J."/>
            <person name="Abdouelleil A."/>
            <person name="Abdulkadir J."/>
            <person name="Abebe A."/>
            <person name="Abera B."/>
            <person name="Abreu J."/>
            <person name="Acer S.C."/>
            <person name="Aftuck L."/>
            <person name="Alexander A."/>
            <person name="An P."/>
            <person name="Anderson E."/>
            <person name="Anderson S."/>
            <person name="Arachi H."/>
            <person name="Azer M."/>
            <person name="Bachantsang P."/>
            <person name="Barry A."/>
            <person name="Bayul T."/>
            <person name="Berlin A."/>
            <person name="Bessette D."/>
            <person name="Bloom T."/>
            <person name="Blye J."/>
            <person name="Boguslavskiy L."/>
            <person name="Bonnet C."/>
            <person name="Boukhgalter B."/>
            <person name="Bourzgui I."/>
            <person name="Brown A."/>
            <person name="Cahill P."/>
            <person name="Channer S."/>
            <person name="Cheshatsang Y."/>
            <person name="Chuda L."/>
            <person name="Citroen M."/>
            <person name="Collymore A."/>
            <person name="Cooke P."/>
            <person name="Costello M."/>
            <person name="D'Aco K."/>
            <person name="Daza R."/>
            <person name="De Haan G."/>
            <person name="DeGray S."/>
            <person name="DeMaso C."/>
            <person name="Dhargay N."/>
            <person name="Dooley K."/>
            <person name="Dooley E."/>
            <person name="Doricent M."/>
            <person name="Dorje P."/>
            <person name="Dorjee K."/>
            <person name="Dupes A."/>
            <person name="Elong R."/>
            <person name="Falk J."/>
            <person name="Farina A."/>
            <person name="Faro S."/>
            <person name="Ferguson D."/>
            <person name="Fisher S."/>
            <person name="Foley C.D."/>
            <person name="Franke A."/>
            <person name="Friedrich D."/>
            <person name="Gadbois L."/>
            <person name="Gearin G."/>
            <person name="Gearin C.R."/>
            <person name="Giannoukos G."/>
            <person name="Goode T."/>
            <person name="Graham J."/>
            <person name="Grandbois E."/>
            <person name="Grewal S."/>
            <person name="Gyaltsen K."/>
            <person name="Hafez N."/>
            <person name="Hagos B."/>
            <person name="Hall J."/>
            <person name="Henson C."/>
            <person name="Hollinger A."/>
            <person name="Honan T."/>
            <person name="Huard M.D."/>
            <person name="Hughes L."/>
            <person name="Hurhula B."/>
            <person name="Husby M.E."/>
            <person name="Kamat A."/>
            <person name="Kanga B."/>
            <person name="Kashin S."/>
            <person name="Khazanovich D."/>
            <person name="Kisner P."/>
            <person name="Lance K."/>
            <person name="Lara M."/>
            <person name="Lee W."/>
            <person name="Lennon N."/>
            <person name="Letendre F."/>
            <person name="LeVine R."/>
            <person name="Lipovsky A."/>
            <person name="Liu X."/>
            <person name="Liu J."/>
            <person name="Liu S."/>
            <person name="Lokyitsang T."/>
            <person name="Lokyitsang Y."/>
            <person name="Lubonja R."/>
            <person name="Lui A."/>
            <person name="MacDonald P."/>
            <person name="Magnisalis V."/>
            <person name="Maru K."/>
            <person name="Matthews C."/>
            <person name="McCusker W."/>
            <person name="McDonough S."/>
            <person name="Mehta T."/>
            <person name="Meldrim J."/>
            <person name="Meneus L."/>
            <person name="Mihai O."/>
            <person name="Mihalev A."/>
            <person name="Mihova T."/>
            <person name="Mittelman R."/>
            <person name="Mlenga V."/>
            <person name="Montmayeur A."/>
            <person name="Mulrain L."/>
            <person name="Navidi A."/>
            <person name="Naylor J."/>
            <person name="Negash T."/>
            <person name="Nguyen T."/>
            <person name="Nguyen N."/>
            <person name="Nicol R."/>
            <person name="Norbu C."/>
            <person name="Norbu N."/>
            <person name="Novod N."/>
            <person name="O'Neill B."/>
            <person name="Osman S."/>
            <person name="Markiewicz E."/>
            <person name="Oyono O.L."/>
            <person name="Patti C."/>
            <person name="Phunkhang P."/>
            <person name="Pierre F."/>
            <person name="Priest M."/>
            <person name="Raghuraman S."/>
            <person name="Rege F."/>
            <person name="Reyes R."/>
            <person name="Rise C."/>
            <person name="Rogov P."/>
            <person name="Ross K."/>
            <person name="Ryan E."/>
            <person name="Settipalli S."/>
            <person name="Shea T."/>
            <person name="Sherpa N."/>
            <person name="Shi L."/>
            <person name="Shih D."/>
            <person name="Sparrow T."/>
            <person name="Spaulding J."/>
            <person name="Stalker J."/>
            <person name="Stange-Thomann N."/>
            <person name="Stavropoulos S."/>
            <person name="Stone C."/>
            <person name="Strader C."/>
            <person name="Tesfaye S."/>
            <person name="Thomson T."/>
            <person name="Thoulutsang Y."/>
            <person name="Thoulutsang D."/>
            <person name="Topham K."/>
            <person name="Topping I."/>
            <person name="Tsamla T."/>
            <person name="Vassiliev H."/>
            <person name="Vo A."/>
            <person name="Wangchuk T."/>
            <person name="Wangdi T."/>
            <person name="Weiand M."/>
            <person name="Wilkinson J."/>
            <person name="Wilson A."/>
            <person name="Yadav S."/>
            <person name="Young G."/>
            <person name="Yu Q."/>
            <person name="Zembek L."/>
            <person name="Zhong D."/>
            <person name="Zimmer A."/>
            <person name="Zwirko Z."/>
            <person name="Jaffe D.B."/>
            <person name="Alvarez P."/>
            <person name="Brockman W."/>
            <person name="Butler J."/>
            <person name="Chin C."/>
            <person name="Gnerre S."/>
            <person name="Grabherr M."/>
            <person name="Kleber M."/>
            <person name="Mauceli E."/>
            <person name="MacCallum I."/>
        </authorList>
    </citation>
    <scope>NUCLEOTIDE SEQUENCE [LARGE SCALE GENOMIC DNA]</scope>
    <source>
        <strain evidence="5">Tucson 14030-0811.24</strain>
    </source>
</reference>
<feature type="region of interest" description="Disordered" evidence="1">
    <location>
        <begin position="347"/>
        <end position="368"/>
    </location>
</feature>
<feature type="transmembrane region" description="Helical" evidence="2">
    <location>
        <begin position="1084"/>
        <end position="1106"/>
    </location>
</feature>
<dbReference type="PROSITE" id="PS51257">
    <property type="entry name" value="PROKAR_LIPOPROTEIN"/>
    <property type="match status" value="1"/>
</dbReference>
<feature type="chain" id="PRO_5006458433" evidence="3">
    <location>
        <begin position="27"/>
        <end position="1191"/>
    </location>
</feature>
<gene>
    <name evidence="4" type="primary">Dwil\GK13044</name>
    <name evidence="4" type="ORF">Dwil_GK13044</name>
</gene>
<dbReference type="InParanoid" id="B4NHC6"/>
<feature type="compositionally biased region" description="Gly residues" evidence="1">
    <location>
        <begin position="223"/>
        <end position="254"/>
    </location>
</feature>
<accession>B4NHC6</accession>
<evidence type="ECO:0000313" key="5">
    <source>
        <dbReference type="Proteomes" id="UP000007798"/>
    </source>
</evidence>
<keyword evidence="2" id="KW-0812">Transmembrane</keyword>
<dbReference type="PANTHER" id="PTHR21879">
    <property type="entry name" value="FI03362P-RELATED-RELATED"/>
    <property type="match status" value="1"/>
</dbReference>
<evidence type="ECO:0000256" key="2">
    <source>
        <dbReference type="SAM" id="Phobius"/>
    </source>
</evidence>
<dbReference type="HOGENOM" id="CLU_060007_4_0_1"/>
<protein>
    <submittedName>
        <fullName evidence="4">Uncharacterized protein</fullName>
    </submittedName>
</protein>